<evidence type="ECO:0000256" key="2">
    <source>
        <dbReference type="ARBA" id="ARBA00023043"/>
    </source>
</evidence>
<proteinExistence type="predicted"/>
<dbReference type="OrthoDB" id="366390at2759"/>
<keyword evidence="2 3" id="KW-0040">ANK repeat</keyword>
<feature type="non-terminal residue" evidence="4">
    <location>
        <position position="1"/>
    </location>
</feature>
<dbReference type="InterPro" id="IPR036770">
    <property type="entry name" value="Ankyrin_rpt-contain_sf"/>
</dbReference>
<organism evidence="4 5">
    <name type="scientific">Neocallimastix californiae</name>
    <dbReference type="NCBI Taxonomy" id="1754190"/>
    <lineage>
        <taxon>Eukaryota</taxon>
        <taxon>Fungi</taxon>
        <taxon>Fungi incertae sedis</taxon>
        <taxon>Chytridiomycota</taxon>
        <taxon>Chytridiomycota incertae sedis</taxon>
        <taxon>Neocallimastigomycetes</taxon>
        <taxon>Neocallimastigales</taxon>
        <taxon>Neocallimastigaceae</taxon>
        <taxon>Neocallimastix</taxon>
    </lineage>
</organism>
<dbReference type="PANTHER" id="PTHR24198:SF165">
    <property type="entry name" value="ANKYRIN REPEAT-CONTAINING PROTEIN-RELATED"/>
    <property type="match status" value="1"/>
</dbReference>
<gene>
    <name evidence="4" type="ORF">LY90DRAFT_324447</name>
</gene>
<dbReference type="PROSITE" id="PS50297">
    <property type="entry name" value="ANK_REP_REGION"/>
    <property type="match status" value="2"/>
</dbReference>
<evidence type="ECO:0000256" key="3">
    <source>
        <dbReference type="PROSITE-ProRule" id="PRU00023"/>
    </source>
</evidence>
<evidence type="ECO:0000313" key="5">
    <source>
        <dbReference type="Proteomes" id="UP000193920"/>
    </source>
</evidence>
<dbReference type="InterPro" id="IPR002110">
    <property type="entry name" value="Ankyrin_rpt"/>
</dbReference>
<dbReference type="Gene3D" id="1.25.40.20">
    <property type="entry name" value="Ankyrin repeat-containing domain"/>
    <property type="match status" value="2"/>
</dbReference>
<keyword evidence="1" id="KW-0677">Repeat</keyword>
<evidence type="ECO:0000313" key="4">
    <source>
        <dbReference type="EMBL" id="ORX95941.1"/>
    </source>
</evidence>
<feature type="repeat" description="ANK" evidence="3">
    <location>
        <begin position="67"/>
        <end position="102"/>
    </location>
</feature>
<dbReference type="Pfam" id="PF12796">
    <property type="entry name" value="Ank_2"/>
    <property type="match status" value="2"/>
</dbReference>
<reference evidence="4 5" key="1">
    <citation type="submission" date="2016-08" db="EMBL/GenBank/DDBJ databases">
        <title>A Parts List for Fungal Cellulosomes Revealed by Comparative Genomics.</title>
        <authorList>
            <consortium name="DOE Joint Genome Institute"/>
            <person name="Haitjema C.H."/>
            <person name="Gilmore S.P."/>
            <person name="Henske J.K."/>
            <person name="Solomon K.V."/>
            <person name="De Groot R."/>
            <person name="Kuo A."/>
            <person name="Mondo S.J."/>
            <person name="Salamov A.A."/>
            <person name="Labutti K."/>
            <person name="Zhao Z."/>
            <person name="Chiniquy J."/>
            <person name="Barry K."/>
            <person name="Brewer H.M."/>
            <person name="Purvine S.O."/>
            <person name="Wright A.T."/>
            <person name="Boxma B."/>
            <person name="Van Alen T."/>
            <person name="Hackstein J.H."/>
            <person name="Baker S.E."/>
            <person name="Grigoriev I.V."/>
            <person name="O'Malley M.A."/>
        </authorList>
    </citation>
    <scope>NUCLEOTIDE SEQUENCE [LARGE SCALE GENOMIC DNA]</scope>
    <source>
        <strain evidence="4 5">G1</strain>
    </source>
</reference>
<dbReference type="PANTHER" id="PTHR24198">
    <property type="entry name" value="ANKYRIN REPEAT AND PROTEIN KINASE DOMAIN-CONTAINING PROTEIN"/>
    <property type="match status" value="1"/>
</dbReference>
<evidence type="ECO:0000256" key="1">
    <source>
        <dbReference type="ARBA" id="ARBA00022737"/>
    </source>
</evidence>
<dbReference type="Pfam" id="PF00023">
    <property type="entry name" value="Ank"/>
    <property type="match status" value="1"/>
</dbReference>
<feature type="repeat" description="ANK" evidence="3">
    <location>
        <begin position="246"/>
        <end position="270"/>
    </location>
</feature>
<dbReference type="PROSITE" id="PS50088">
    <property type="entry name" value="ANK_REPEAT"/>
    <property type="match status" value="6"/>
</dbReference>
<sequence>SPLLIAYFYNYVKIIELLINYGADVNIKNINHENLLICLSYGGLDNYIKSVKSLIKNNIDIYSKDKDGNTALHIICTKYNGYEKCHLEYLLNQGLNANERNNKGNTPLMELSYHSVIDIGIPVLINYGANVNLVNNKGESSFLIACKKGKYKIASRLYEYGANPFIKDNDNNSAIRIFIKNECAFDNDAYYGEIGFLNFLLEIGFDINETDKDGVSLLMEACYLADASIFLHLLRKGANLYIKDNNGNTALSIAKSSNNYYIKQFLIDHG</sequence>
<feature type="repeat" description="ANK" evidence="3">
    <location>
        <begin position="103"/>
        <end position="136"/>
    </location>
</feature>
<feature type="non-terminal residue" evidence="4">
    <location>
        <position position="270"/>
    </location>
</feature>
<comment type="caution">
    <text evidence="4">The sequence shown here is derived from an EMBL/GenBank/DDBJ whole genome shotgun (WGS) entry which is preliminary data.</text>
</comment>
<dbReference type="EMBL" id="MCOG01000637">
    <property type="protein sequence ID" value="ORX95941.1"/>
    <property type="molecule type" value="Genomic_DNA"/>
</dbReference>
<keyword evidence="5" id="KW-1185">Reference proteome</keyword>
<dbReference type="SMART" id="SM00248">
    <property type="entry name" value="ANK"/>
    <property type="match status" value="7"/>
</dbReference>
<name>A0A1Y1YD33_9FUNG</name>
<accession>A0A1Y1YD33</accession>
<dbReference type="SUPFAM" id="SSF48403">
    <property type="entry name" value="Ankyrin repeat"/>
    <property type="match status" value="1"/>
</dbReference>
<dbReference type="Proteomes" id="UP000193920">
    <property type="component" value="Unassembled WGS sequence"/>
</dbReference>
<dbReference type="Pfam" id="PF13857">
    <property type="entry name" value="Ank_5"/>
    <property type="match status" value="1"/>
</dbReference>
<feature type="repeat" description="ANK" evidence="3">
    <location>
        <begin position="1"/>
        <end position="30"/>
    </location>
</feature>
<dbReference type="STRING" id="1754190.A0A1Y1YD33"/>
<protein>
    <submittedName>
        <fullName evidence="4">Ankyrin</fullName>
    </submittedName>
</protein>
<dbReference type="AlphaFoldDB" id="A0A1Y1YD33"/>
<feature type="repeat" description="ANK" evidence="3">
    <location>
        <begin position="137"/>
        <end position="169"/>
    </location>
</feature>
<feature type="repeat" description="ANK" evidence="3">
    <location>
        <begin position="213"/>
        <end position="245"/>
    </location>
</feature>